<reference evidence="1" key="1">
    <citation type="journal article" date="2023" name="G3 (Bethesda)">
        <title>A reference genome for the long-term kleptoplast-retaining sea slug Elysia crispata morphotype clarki.</title>
        <authorList>
            <person name="Eastman K.E."/>
            <person name="Pendleton A.L."/>
            <person name="Shaikh M.A."/>
            <person name="Suttiyut T."/>
            <person name="Ogas R."/>
            <person name="Tomko P."/>
            <person name="Gavelis G."/>
            <person name="Widhalm J.R."/>
            <person name="Wisecaver J.H."/>
        </authorList>
    </citation>
    <scope>NUCLEOTIDE SEQUENCE</scope>
    <source>
        <strain evidence="1">ECLA1</strain>
    </source>
</reference>
<sequence length="158" mass="17881">MEVNFALQGETLFASGMYDYSVAESMCDRLNITGSVDSSLSERYFNNKFFKIVTPSPSLPTPKTIQSYFEEYFVPVVLSNLHLQSSLRALYHDAQLPTVMRCRLFKYGGPSSQLLHPSKHHKHLPGLLSFAREQVTLRYGNPRNIPATLHVIAPSFRA</sequence>
<proteinExistence type="predicted"/>
<comment type="caution">
    <text evidence="1">The sequence shown here is derived from an EMBL/GenBank/DDBJ whole genome shotgun (WGS) entry which is preliminary data.</text>
</comment>
<name>A0AAE1A202_9GAST</name>
<organism evidence="1 2">
    <name type="scientific">Elysia crispata</name>
    <name type="common">lettuce slug</name>
    <dbReference type="NCBI Taxonomy" id="231223"/>
    <lineage>
        <taxon>Eukaryota</taxon>
        <taxon>Metazoa</taxon>
        <taxon>Spiralia</taxon>
        <taxon>Lophotrochozoa</taxon>
        <taxon>Mollusca</taxon>
        <taxon>Gastropoda</taxon>
        <taxon>Heterobranchia</taxon>
        <taxon>Euthyneura</taxon>
        <taxon>Panpulmonata</taxon>
        <taxon>Sacoglossa</taxon>
        <taxon>Placobranchoidea</taxon>
        <taxon>Plakobranchidae</taxon>
        <taxon>Elysia</taxon>
    </lineage>
</organism>
<gene>
    <name evidence="1" type="ORF">RRG08_020188</name>
</gene>
<accession>A0AAE1A202</accession>
<dbReference type="Proteomes" id="UP001283361">
    <property type="component" value="Unassembled WGS sequence"/>
</dbReference>
<dbReference type="AlphaFoldDB" id="A0AAE1A202"/>
<evidence type="ECO:0000313" key="1">
    <source>
        <dbReference type="EMBL" id="KAK3779843.1"/>
    </source>
</evidence>
<keyword evidence="2" id="KW-1185">Reference proteome</keyword>
<protein>
    <submittedName>
        <fullName evidence="1">Uncharacterized protein</fullName>
    </submittedName>
</protein>
<evidence type="ECO:0000313" key="2">
    <source>
        <dbReference type="Proteomes" id="UP001283361"/>
    </source>
</evidence>
<dbReference type="EMBL" id="JAWDGP010002798">
    <property type="protein sequence ID" value="KAK3779843.1"/>
    <property type="molecule type" value="Genomic_DNA"/>
</dbReference>